<protein>
    <recommendedName>
        <fullName evidence="3">DUF982 domain-containing protein</fullName>
    </recommendedName>
</protein>
<gene>
    <name evidence="1" type="ORF">HB776_28830</name>
</gene>
<name>A0A7G6U6Y7_9BRAD</name>
<evidence type="ECO:0000313" key="2">
    <source>
        <dbReference type="Proteomes" id="UP000515291"/>
    </source>
</evidence>
<dbReference type="Proteomes" id="UP000515291">
    <property type="component" value="Chromosome"/>
</dbReference>
<accession>A0A7G6U6Y7</accession>
<evidence type="ECO:0000313" key="1">
    <source>
        <dbReference type="EMBL" id="QND74769.1"/>
    </source>
</evidence>
<dbReference type="AlphaFoldDB" id="A0A7G6U6Y7"/>
<reference evidence="2" key="1">
    <citation type="journal article" date="2020" name="Mol. Plant Microbe">
        <title>Rhizobial microsymbionts of the narrowly endemic Oxytropis species growing in Kamchatka are characterized by significant genetic diversity and possess a set of genes that are associated with T3SS and T6SS secretion systems and can affect the development of symbiosis.</title>
        <authorList>
            <person name="Safronova V."/>
            <person name="Guro P."/>
            <person name="Sazanova A."/>
            <person name="Kuznetsova I."/>
            <person name="Belimov A."/>
            <person name="Yakubov V."/>
            <person name="Chirak E."/>
            <person name="Afonin A."/>
            <person name="Gogolev Y."/>
            <person name="Andronov E."/>
            <person name="Tikhonovich I."/>
        </authorList>
    </citation>
    <scope>NUCLEOTIDE SEQUENCE [LARGE SCALE GENOMIC DNA]</scope>
    <source>
        <strain evidence="2">581</strain>
    </source>
</reference>
<dbReference type="KEGG" id="trb:HB776_28830"/>
<sequence>MQIIFAPITLTTDAPGQTPTGDRKLLSVVSALRWIRRYVEAETRASPQWVDVVSRLTAASEDSASTVDARNAFHDAMVAYGWAKRSIH</sequence>
<organism evidence="1 2">
    <name type="scientific">Tardiphaga robiniae</name>
    <dbReference type="NCBI Taxonomy" id="943830"/>
    <lineage>
        <taxon>Bacteria</taxon>
        <taxon>Pseudomonadati</taxon>
        <taxon>Pseudomonadota</taxon>
        <taxon>Alphaproteobacteria</taxon>
        <taxon>Hyphomicrobiales</taxon>
        <taxon>Nitrobacteraceae</taxon>
        <taxon>Tardiphaga</taxon>
    </lineage>
</organism>
<evidence type="ECO:0008006" key="3">
    <source>
        <dbReference type="Google" id="ProtNLM"/>
    </source>
</evidence>
<proteinExistence type="predicted"/>
<dbReference type="RefSeq" id="WP_184513537.1">
    <property type="nucleotide sequence ID" value="NZ_CP050292.1"/>
</dbReference>
<dbReference type="EMBL" id="CP050292">
    <property type="protein sequence ID" value="QND74769.1"/>
    <property type="molecule type" value="Genomic_DNA"/>
</dbReference>